<gene>
    <name evidence="1" type="ORF">GNC09_004435</name>
</gene>
<comment type="caution">
    <text evidence="1">The sequence shown here is derived from an EMBL/GenBank/DDBJ whole genome shotgun (WGS) entry which is preliminary data.</text>
</comment>
<evidence type="ECO:0000313" key="1">
    <source>
        <dbReference type="EMBL" id="HAE8104303.1"/>
    </source>
</evidence>
<reference evidence="1" key="2">
    <citation type="submission" date="2018-07" db="EMBL/GenBank/DDBJ databases">
        <authorList>
            <consortium name="NCBI Pathogen Detection Project"/>
        </authorList>
    </citation>
    <scope>NUCLEOTIDE SEQUENCE</scope>
    <source>
        <strain evidence="1">1363-65</strain>
    </source>
</reference>
<reference evidence="1" key="1">
    <citation type="journal article" date="2018" name="Genome Biol.">
        <title>SKESA: strategic k-mer extension for scrupulous assemblies.</title>
        <authorList>
            <person name="Souvorov A."/>
            <person name="Agarwala R."/>
            <person name="Lipman D.J."/>
        </authorList>
    </citation>
    <scope>NUCLEOTIDE SEQUENCE</scope>
    <source>
        <strain evidence="1">1363-65</strain>
    </source>
</reference>
<organism evidence="1">
    <name type="scientific">Salmonella enterica subsp. indica serovar 45:a:e,n,x</name>
    <dbReference type="NCBI Taxonomy" id="1307500"/>
    <lineage>
        <taxon>Bacteria</taxon>
        <taxon>Pseudomonadati</taxon>
        <taxon>Pseudomonadota</taxon>
        <taxon>Gammaproteobacteria</taxon>
        <taxon>Enterobacterales</taxon>
        <taxon>Enterobacteriaceae</taxon>
        <taxon>Salmonella</taxon>
    </lineage>
</organism>
<sequence length="103" mass="11582">MRIQEQVILSALQKGACIKNLKTFYRASARVAGSTDCRIPDGYVLESPGERNEVILSHTDFQSVEKWLAETETWEQIVGSVLFGGSSWTLRPEMNDSSMQELD</sequence>
<name>A0A737BWZ5_SALER</name>
<dbReference type="AlphaFoldDB" id="A0A737BWZ5"/>
<dbReference type="EMBL" id="DAATDB010000042">
    <property type="protein sequence ID" value="HAE8104303.1"/>
    <property type="molecule type" value="Genomic_DNA"/>
</dbReference>
<proteinExistence type="predicted"/>
<accession>A0A737BWZ5</accession>
<protein>
    <submittedName>
        <fullName evidence="1">Cytoplasmic protein</fullName>
    </submittedName>
</protein>